<dbReference type="EMBL" id="CP054051">
    <property type="protein sequence ID" value="QKJ27485.1"/>
    <property type="molecule type" value="Genomic_DNA"/>
</dbReference>
<keyword evidence="3" id="KW-0732">Signal</keyword>
<dbReference type="InterPro" id="IPR050492">
    <property type="entry name" value="Bact_metal-bind_prot9"/>
</dbReference>
<comment type="similarity">
    <text evidence="1">Belongs to the bacterial solute-binding protein 9 family.</text>
</comment>
<dbReference type="AlphaFoldDB" id="A0A7L5JQL5"/>
<gene>
    <name evidence="4" type="ORF">ACBT_1585</name>
</gene>
<accession>A0A7L5JQL5</accession>
<sequence>MVKKLLLILAFPIFLFAKIQVTTYFPLETQFVKKIGKNEVEVYEITHRYSDNYIEIPKSALNKLSSSKLFFHFGLNIERDYAKILKDKNSAISIIDLSKNIQKIDSNPYIWTDPFATRDIAKNIFESLIEVDKRNKDFYKKNYQELLNEIDKTFLTILQNLNKSKVNSFYAIENYWDYFANRFRLEVIKKDKKAFSTNELKDLSKTYEDKDINKLLYCYSKDEKLANTLAKSLKAKPIENDIFNEDWETNLINLANSITR</sequence>
<dbReference type="Proteomes" id="UP000509513">
    <property type="component" value="Chromosome"/>
</dbReference>
<dbReference type="GO" id="GO:0030001">
    <property type="term" value="P:metal ion transport"/>
    <property type="evidence" value="ECO:0007669"/>
    <property type="project" value="InterPro"/>
</dbReference>
<reference evidence="4 5" key="1">
    <citation type="submission" date="2020-05" db="EMBL/GenBank/DDBJ databases">
        <title>Complete genome sequencing of Campylobacter and Arcobacter type strains.</title>
        <authorList>
            <person name="Miller W.G."/>
            <person name="Yee E."/>
        </authorList>
    </citation>
    <scope>NUCLEOTIDE SEQUENCE [LARGE SCALE GENOMIC DNA]</scope>
    <source>
        <strain evidence="4 5">LMG 21996</strain>
    </source>
</reference>
<name>A0A7L5JQL5_9BACT</name>
<dbReference type="SUPFAM" id="SSF53807">
    <property type="entry name" value="Helical backbone' metal receptor"/>
    <property type="match status" value="1"/>
</dbReference>
<dbReference type="KEGG" id="acib:ACBT_1585"/>
<keyword evidence="2" id="KW-0813">Transport</keyword>
<organism evidence="4 5">
    <name type="scientific">Aliarcobacter cibarius</name>
    <dbReference type="NCBI Taxonomy" id="255507"/>
    <lineage>
        <taxon>Bacteria</taxon>
        <taxon>Pseudomonadati</taxon>
        <taxon>Campylobacterota</taxon>
        <taxon>Epsilonproteobacteria</taxon>
        <taxon>Campylobacterales</taxon>
        <taxon>Arcobacteraceae</taxon>
        <taxon>Aliarcobacter</taxon>
    </lineage>
</organism>
<dbReference type="RefSeq" id="WP_024776103.1">
    <property type="nucleotide sequence ID" value="NZ_CP054051.1"/>
</dbReference>
<evidence type="ECO:0000256" key="3">
    <source>
        <dbReference type="ARBA" id="ARBA00022729"/>
    </source>
</evidence>
<dbReference type="OrthoDB" id="5343372at2"/>
<dbReference type="GO" id="GO:0046872">
    <property type="term" value="F:metal ion binding"/>
    <property type="evidence" value="ECO:0007669"/>
    <property type="project" value="InterPro"/>
</dbReference>
<evidence type="ECO:0000313" key="4">
    <source>
        <dbReference type="EMBL" id="QKJ27485.1"/>
    </source>
</evidence>
<dbReference type="PANTHER" id="PTHR42953:SF3">
    <property type="entry name" value="HIGH-AFFINITY ZINC UPTAKE SYSTEM PROTEIN ZNUA"/>
    <property type="match status" value="1"/>
</dbReference>
<evidence type="ECO:0000256" key="1">
    <source>
        <dbReference type="ARBA" id="ARBA00011028"/>
    </source>
</evidence>
<proteinExistence type="inferred from homology"/>
<protein>
    <submittedName>
        <fullName evidence="4">Periplasmic substrate-binding protein</fullName>
    </submittedName>
</protein>
<evidence type="ECO:0000256" key="2">
    <source>
        <dbReference type="ARBA" id="ARBA00022448"/>
    </source>
</evidence>
<dbReference type="InterPro" id="IPR006127">
    <property type="entry name" value="ZnuA-like"/>
</dbReference>
<dbReference type="PANTHER" id="PTHR42953">
    <property type="entry name" value="HIGH-AFFINITY ZINC UPTAKE SYSTEM PROTEIN ZNUA-RELATED"/>
    <property type="match status" value="1"/>
</dbReference>
<dbReference type="Gene3D" id="3.40.50.1980">
    <property type="entry name" value="Nitrogenase molybdenum iron protein domain"/>
    <property type="match status" value="2"/>
</dbReference>
<evidence type="ECO:0000313" key="5">
    <source>
        <dbReference type="Proteomes" id="UP000509513"/>
    </source>
</evidence>
<dbReference type="Pfam" id="PF01297">
    <property type="entry name" value="ZnuA"/>
    <property type="match status" value="1"/>
</dbReference>